<dbReference type="SMART" id="SM00156">
    <property type="entry name" value="PP2Ac"/>
    <property type="match status" value="1"/>
</dbReference>
<organism evidence="11 12">
    <name type="scientific">Panagrolaimus superbus</name>
    <dbReference type="NCBI Taxonomy" id="310955"/>
    <lineage>
        <taxon>Eukaryota</taxon>
        <taxon>Metazoa</taxon>
        <taxon>Ecdysozoa</taxon>
        <taxon>Nematoda</taxon>
        <taxon>Chromadorea</taxon>
        <taxon>Rhabditida</taxon>
        <taxon>Tylenchina</taxon>
        <taxon>Panagrolaimomorpha</taxon>
        <taxon>Panagrolaimoidea</taxon>
        <taxon>Panagrolaimidae</taxon>
        <taxon>Panagrolaimus</taxon>
    </lineage>
</organism>
<evidence type="ECO:0000256" key="3">
    <source>
        <dbReference type="ARBA" id="ARBA00022723"/>
    </source>
</evidence>
<dbReference type="GO" id="GO:0005737">
    <property type="term" value="C:cytoplasm"/>
    <property type="evidence" value="ECO:0007669"/>
    <property type="project" value="TreeGrafter"/>
</dbReference>
<feature type="compositionally biased region" description="Basic and acidic residues" evidence="9">
    <location>
        <begin position="29"/>
        <end position="41"/>
    </location>
</feature>
<evidence type="ECO:0000256" key="1">
    <source>
        <dbReference type="ARBA" id="ARBA00001936"/>
    </source>
</evidence>
<dbReference type="GO" id="GO:0005634">
    <property type="term" value="C:nucleus"/>
    <property type="evidence" value="ECO:0007669"/>
    <property type="project" value="TreeGrafter"/>
</dbReference>
<dbReference type="WBParaSite" id="PSU_v2.g13325.t1">
    <property type="protein sequence ID" value="PSU_v2.g13325.t1"/>
    <property type="gene ID" value="PSU_v2.g13325"/>
</dbReference>
<dbReference type="InterPro" id="IPR029052">
    <property type="entry name" value="Metallo-depent_PP-like"/>
</dbReference>
<dbReference type="Gene3D" id="3.60.21.10">
    <property type="match status" value="1"/>
</dbReference>
<dbReference type="Pfam" id="PF00149">
    <property type="entry name" value="Metallophos"/>
    <property type="match status" value="1"/>
</dbReference>
<evidence type="ECO:0000256" key="5">
    <source>
        <dbReference type="ARBA" id="ARBA00022912"/>
    </source>
</evidence>
<evidence type="ECO:0000313" key="12">
    <source>
        <dbReference type="WBParaSite" id="PSU_v2.g13325.t1"/>
    </source>
</evidence>
<dbReference type="Proteomes" id="UP000887577">
    <property type="component" value="Unplaced"/>
</dbReference>
<proteinExistence type="predicted"/>
<dbReference type="PANTHER" id="PTHR11668">
    <property type="entry name" value="SERINE/THREONINE PROTEIN PHOSPHATASE"/>
    <property type="match status" value="1"/>
</dbReference>
<comment type="cofactor">
    <cofactor evidence="1">
        <name>Mn(2+)</name>
        <dbReference type="ChEBI" id="CHEBI:29035"/>
    </cofactor>
</comment>
<keyword evidence="6" id="KW-0464">Manganese</keyword>
<dbReference type="GO" id="GO:0004722">
    <property type="term" value="F:protein serine/threonine phosphatase activity"/>
    <property type="evidence" value="ECO:0007669"/>
    <property type="project" value="UniProtKB-EC"/>
</dbReference>
<dbReference type="PANTHER" id="PTHR11668:SF300">
    <property type="entry name" value="SERINE_THREONINE-PROTEIN PHOSPHATASE"/>
    <property type="match status" value="1"/>
</dbReference>
<evidence type="ECO:0000256" key="9">
    <source>
        <dbReference type="SAM" id="MobiDB-lite"/>
    </source>
</evidence>
<reference evidence="12" key="1">
    <citation type="submission" date="2022-11" db="UniProtKB">
        <authorList>
            <consortium name="WormBaseParasite"/>
        </authorList>
    </citation>
    <scope>IDENTIFICATION</scope>
</reference>
<keyword evidence="4" id="KW-0378">Hydrolase</keyword>
<keyword evidence="3" id="KW-0479">Metal-binding</keyword>
<evidence type="ECO:0000256" key="4">
    <source>
        <dbReference type="ARBA" id="ARBA00022801"/>
    </source>
</evidence>
<evidence type="ECO:0000259" key="10">
    <source>
        <dbReference type="SMART" id="SM00156"/>
    </source>
</evidence>
<feature type="domain" description="Serine/threonine specific protein phosphatases" evidence="10">
    <location>
        <begin position="80"/>
        <end position="203"/>
    </location>
</feature>
<protein>
    <recommendedName>
        <fullName evidence="2">protein-serine/threonine phosphatase</fullName>
        <ecNumber evidence="2">3.1.3.16</ecNumber>
    </recommendedName>
</protein>
<feature type="region of interest" description="Disordered" evidence="9">
    <location>
        <begin position="1"/>
        <end position="58"/>
    </location>
</feature>
<comment type="catalytic activity">
    <reaction evidence="7">
        <text>O-phospho-L-seryl-[protein] + H2O = L-seryl-[protein] + phosphate</text>
        <dbReference type="Rhea" id="RHEA:20629"/>
        <dbReference type="Rhea" id="RHEA-COMP:9863"/>
        <dbReference type="Rhea" id="RHEA-COMP:11604"/>
        <dbReference type="ChEBI" id="CHEBI:15377"/>
        <dbReference type="ChEBI" id="CHEBI:29999"/>
        <dbReference type="ChEBI" id="CHEBI:43474"/>
        <dbReference type="ChEBI" id="CHEBI:83421"/>
        <dbReference type="EC" id="3.1.3.16"/>
    </reaction>
</comment>
<dbReference type="EC" id="3.1.3.16" evidence="2"/>
<dbReference type="InterPro" id="IPR050341">
    <property type="entry name" value="PP1_catalytic_subunit"/>
</dbReference>
<dbReference type="SUPFAM" id="SSF56300">
    <property type="entry name" value="Metallo-dependent phosphatases"/>
    <property type="match status" value="1"/>
</dbReference>
<keyword evidence="5" id="KW-0904">Protein phosphatase</keyword>
<dbReference type="InterPro" id="IPR004843">
    <property type="entry name" value="Calcineurin-like_PHP"/>
</dbReference>
<feature type="compositionally biased region" description="Polar residues" evidence="9">
    <location>
        <begin position="18"/>
        <end position="28"/>
    </location>
</feature>
<accession>A0A914Y264</accession>
<evidence type="ECO:0000256" key="8">
    <source>
        <dbReference type="ARBA" id="ARBA00048336"/>
    </source>
</evidence>
<dbReference type="AlphaFoldDB" id="A0A914Y264"/>
<evidence type="ECO:0000256" key="7">
    <source>
        <dbReference type="ARBA" id="ARBA00047761"/>
    </source>
</evidence>
<evidence type="ECO:0000313" key="11">
    <source>
        <dbReference type="Proteomes" id="UP000887577"/>
    </source>
</evidence>
<comment type="catalytic activity">
    <reaction evidence="8">
        <text>O-phospho-L-threonyl-[protein] + H2O = L-threonyl-[protein] + phosphate</text>
        <dbReference type="Rhea" id="RHEA:47004"/>
        <dbReference type="Rhea" id="RHEA-COMP:11060"/>
        <dbReference type="Rhea" id="RHEA-COMP:11605"/>
        <dbReference type="ChEBI" id="CHEBI:15377"/>
        <dbReference type="ChEBI" id="CHEBI:30013"/>
        <dbReference type="ChEBI" id="CHEBI:43474"/>
        <dbReference type="ChEBI" id="CHEBI:61977"/>
        <dbReference type="EC" id="3.1.3.16"/>
    </reaction>
</comment>
<dbReference type="PRINTS" id="PR00114">
    <property type="entry name" value="STPHPHTASE"/>
</dbReference>
<evidence type="ECO:0000256" key="6">
    <source>
        <dbReference type="ARBA" id="ARBA00023211"/>
    </source>
</evidence>
<name>A0A914Y264_9BILA</name>
<dbReference type="InterPro" id="IPR006186">
    <property type="entry name" value="Ser/Thr-sp_prot-phosphatase"/>
</dbReference>
<feature type="compositionally biased region" description="Basic and acidic residues" evidence="9">
    <location>
        <begin position="49"/>
        <end position="58"/>
    </location>
</feature>
<sequence>MPASAELDITEKSHTIRALNSKSSTTDNNKLEQEGLVEPKEITQSGSGSREDERQKAKAQIEEIVNRLMKNPNEPNKAMLTTDDIISVIIRAREVLMLDAALIELEAPIVIVGDLHGQFSDAMAIFSQNGFPPSQKYLFLGDYIDRGEYSTETVVLLLGLKLLHPDSIFLLRGNQNVEQLIRFMDSMMKWCRDIILIYGNNFN</sequence>
<evidence type="ECO:0000256" key="2">
    <source>
        <dbReference type="ARBA" id="ARBA00013081"/>
    </source>
</evidence>
<dbReference type="GO" id="GO:0046872">
    <property type="term" value="F:metal ion binding"/>
    <property type="evidence" value="ECO:0007669"/>
    <property type="project" value="UniProtKB-KW"/>
</dbReference>
<keyword evidence="11" id="KW-1185">Reference proteome</keyword>